<dbReference type="InterPro" id="IPR010667">
    <property type="entry name" value="Phage_T4_Gp19"/>
</dbReference>
<dbReference type="Pfam" id="PF06841">
    <property type="entry name" value="Phage_T4_gp19"/>
    <property type="match status" value="1"/>
</dbReference>
<organism evidence="1">
    <name type="scientific">Chromobacterium violaceum</name>
    <dbReference type="NCBI Taxonomy" id="536"/>
    <lineage>
        <taxon>Bacteria</taxon>
        <taxon>Pseudomonadati</taxon>
        <taxon>Pseudomonadota</taxon>
        <taxon>Betaproteobacteria</taxon>
        <taxon>Neisseriales</taxon>
        <taxon>Chromobacteriaceae</taxon>
        <taxon>Chromobacterium</taxon>
    </lineage>
</organism>
<dbReference type="EMBL" id="MG651603">
    <property type="protein sequence ID" value="AVV48143.1"/>
    <property type="molecule type" value="Genomic_DNA"/>
</dbReference>
<evidence type="ECO:0000313" key="1">
    <source>
        <dbReference type="EMBL" id="AVV48143.1"/>
    </source>
</evidence>
<protein>
    <recommendedName>
        <fullName evidence="2">Phage tail protein</fullName>
    </recommendedName>
</protein>
<evidence type="ECO:0008006" key="2">
    <source>
        <dbReference type="Google" id="ProtNLM"/>
    </source>
</evidence>
<proteinExistence type="predicted"/>
<geneLocation type="plasmid" evidence="1">
    <name>pChV1</name>
</geneLocation>
<keyword evidence="1" id="KW-0614">Plasmid</keyword>
<reference evidence="1" key="1">
    <citation type="journal article" date="2018" name="Sci. Rep.">
        <title>Identification and DNA annotation of a plasmid isolated from Chromobacterium violaceum.</title>
        <authorList>
            <person name="Lima D.C."/>
            <person name="Nyberg L.K."/>
            <person name="Westerlund F."/>
            <person name="Batistuzzo de Medeiros S.R."/>
        </authorList>
    </citation>
    <scope>NUCLEOTIDE SEQUENCE</scope>
    <source>
        <strain evidence="1">ATCC 12472</strain>
        <plasmid evidence="1">pChV1</plasmid>
    </source>
</reference>
<dbReference type="AlphaFoldDB" id="A0A2R4K2M6"/>
<accession>A0A2R4K2M6</accession>
<sequence>MVASPPLPLPAYRFVVFITAGTMPFLTDVRFQSVSGLAVSRTLDWEKNYPSIKTDEAKSLTLSRGLTSIADGAVSALALANLNQLQLWDQRLLAFDILVASIDMKGMPKAAWKFERAILTDLDWGDLNAENGQLIIEKMTFSCKNMRPFTL</sequence>
<dbReference type="GO" id="GO:0005198">
    <property type="term" value="F:structural molecule activity"/>
    <property type="evidence" value="ECO:0007669"/>
    <property type="project" value="InterPro"/>
</dbReference>
<name>A0A2R4K2M6_CHRVL</name>